<protein>
    <submittedName>
        <fullName evidence="2">Uncharacterized protein</fullName>
    </submittedName>
</protein>
<name>A0A813LLK6_POLGL</name>
<proteinExistence type="predicted"/>
<dbReference type="AlphaFoldDB" id="A0A813LLK6"/>
<dbReference type="EMBL" id="CAJNNW010036176">
    <property type="protein sequence ID" value="CAE8732527.1"/>
    <property type="molecule type" value="Genomic_DNA"/>
</dbReference>
<evidence type="ECO:0000256" key="1">
    <source>
        <dbReference type="SAM" id="MobiDB-lite"/>
    </source>
</evidence>
<dbReference type="Proteomes" id="UP000626109">
    <property type="component" value="Unassembled WGS sequence"/>
</dbReference>
<evidence type="ECO:0000313" key="2">
    <source>
        <dbReference type="EMBL" id="CAE8732527.1"/>
    </source>
</evidence>
<feature type="compositionally biased region" description="Basic and acidic residues" evidence="1">
    <location>
        <begin position="83"/>
        <end position="93"/>
    </location>
</feature>
<organism evidence="2 3">
    <name type="scientific">Polarella glacialis</name>
    <name type="common">Dinoflagellate</name>
    <dbReference type="NCBI Taxonomy" id="89957"/>
    <lineage>
        <taxon>Eukaryota</taxon>
        <taxon>Sar</taxon>
        <taxon>Alveolata</taxon>
        <taxon>Dinophyceae</taxon>
        <taxon>Suessiales</taxon>
        <taxon>Suessiaceae</taxon>
        <taxon>Polarella</taxon>
    </lineage>
</organism>
<reference evidence="2" key="1">
    <citation type="submission" date="2021-02" db="EMBL/GenBank/DDBJ databases">
        <authorList>
            <person name="Dougan E. K."/>
            <person name="Rhodes N."/>
            <person name="Thang M."/>
            <person name="Chan C."/>
        </authorList>
    </citation>
    <scope>NUCLEOTIDE SEQUENCE</scope>
</reference>
<comment type="caution">
    <text evidence="2">The sequence shown here is derived from an EMBL/GenBank/DDBJ whole genome shotgun (WGS) entry which is preliminary data.</text>
</comment>
<accession>A0A813LLK6</accession>
<gene>
    <name evidence="2" type="ORF">PGLA2088_LOCUS46434</name>
</gene>
<sequence>HGTLYDIALKGRSKVFDVGANSPGPAKYDVKSPMDLCGYSSRVSSIKVPKSKFKPDESSMSVLRSTEDDTLFGEQSGDIDDSSLAKETEDGRQEGGNGGRGLTRVESSPI</sequence>
<evidence type="ECO:0000313" key="3">
    <source>
        <dbReference type="Proteomes" id="UP000626109"/>
    </source>
</evidence>
<feature type="non-terminal residue" evidence="2">
    <location>
        <position position="110"/>
    </location>
</feature>
<feature type="region of interest" description="Disordered" evidence="1">
    <location>
        <begin position="49"/>
        <end position="110"/>
    </location>
</feature>